<evidence type="ECO:0000313" key="3">
    <source>
        <dbReference type="Proteomes" id="UP000053958"/>
    </source>
</evidence>
<proteinExistence type="predicted"/>
<dbReference type="AlphaFoldDB" id="A0A0F4YR18"/>
<organism evidence="2 3">
    <name type="scientific">Rasamsonia emersonii (strain ATCC 16479 / CBS 393.64 / IMI 116815)</name>
    <dbReference type="NCBI Taxonomy" id="1408163"/>
    <lineage>
        <taxon>Eukaryota</taxon>
        <taxon>Fungi</taxon>
        <taxon>Dikarya</taxon>
        <taxon>Ascomycota</taxon>
        <taxon>Pezizomycotina</taxon>
        <taxon>Eurotiomycetes</taxon>
        <taxon>Eurotiomycetidae</taxon>
        <taxon>Eurotiales</taxon>
        <taxon>Trichocomaceae</taxon>
        <taxon>Rasamsonia</taxon>
    </lineage>
</organism>
<sequence length="108" mass="12076">RVSKVRNEKKGKCTTKIASSKHFPRVQRIPFLPLLRQAQSRLLHQAVRLHILALGTPSRLLQPDLATDLVGADILLVLVNDGSSKAAFEDDDRRQDEAGADLDKRDVR</sequence>
<dbReference type="EMBL" id="LASV01000250">
    <property type="protein sequence ID" value="KKA20550.1"/>
    <property type="molecule type" value="Genomic_DNA"/>
</dbReference>
<evidence type="ECO:0000313" key="2">
    <source>
        <dbReference type="EMBL" id="KKA20550.1"/>
    </source>
</evidence>
<protein>
    <submittedName>
        <fullName evidence="2">Uncharacterized protein</fullName>
    </submittedName>
</protein>
<name>A0A0F4YR18_RASE3</name>
<dbReference type="Proteomes" id="UP000053958">
    <property type="component" value="Unassembled WGS sequence"/>
</dbReference>
<reference evidence="2 3" key="1">
    <citation type="submission" date="2015-04" db="EMBL/GenBank/DDBJ databases">
        <authorList>
            <person name="Heijne W.H."/>
            <person name="Fedorova N.D."/>
            <person name="Nierman W.C."/>
            <person name="Vollebregt A.W."/>
            <person name="Zhao Z."/>
            <person name="Wu L."/>
            <person name="Kumar M."/>
            <person name="Stam H."/>
            <person name="van den Berg M.A."/>
            <person name="Pel H.J."/>
        </authorList>
    </citation>
    <scope>NUCLEOTIDE SEQUENCE [LARGE SCALE GENOMIC DNA]</scope>
    <source>
        <strain evidence="2 3">CBS 393.64</strain>
    </source>
</reference>
<comment type="caution">
    <text evidence="2">The sequence shown here is derived from an EMBL/GenBank/DDBJ whole genome shotgun (WGS) entry which is preliminary data.</text>
</comment>
<keyword evidence="3" id="KW-1185">Reference proteome</keyword>
<evidence type="ECO:0000256" key="1">
    <source>
        <dbReference type="SAM" id="MobiDB-lite"/>
    </source>
</evidence>
<dbReference type="GeneID" id="25317770"/>
<dbReference type="RefSeq" id="XP_013327162.1">
    <property type="nucleotide sequence ID" value="XM_013471708.1"/>
</dbReference>
<feature type="non-terminal residue" evidence="2">
    <location>
        <position position="1"/>
    </location>
</feature>
<feature type="region of interest" description="Disordered" evidence="1">
    <location>
        <begin position="87"/>
        <end position="108"/>
    </location>
</feature>
<gene>
    <name evidence="2" type="ORF">T310_5426</name>
</gene>
<accession>A0A0F4YR18</accession>